<evidence type="ECO:0000313" key="2">
    <source>
        <dbReference type="Proteomes" id="UP001500929"/>
    </source>
</evidence>
<gene>
    <name evidence="1" type="ORF">GCM10009851_06370</name>
</gene>
<comment type="caution">
    <text evidence="1">The sequence shown here is derived from an EMBL/GenBank/DDBJ whole genome shotgun (WGS) entry which is preliminary data.</text>
</comment>
<dbReference type="InterPro" id="IPR007253">
    <property type="entry name" value="Cell_wall-bd_2"/>
</dbReference>
<evidence type="ECO:0008006" key="3">
    <source>
        <dbReference type="Google" id="ProtNLM"/>
    </source>
</evidence>
<dbReference type="PANTHER" id="PTHR30032:SF1">
    <property type="entry name" value="N-ACETYLMURAMOYL-L-ALANINE AMIDASE LYTC"/>
    <property type="match status" value="1"/>
</dbReference>
<dbReference type="InterPro" id="IPR051922">
    <property type="entry name" value="Bact_Sporulation_Assoc"/>
</dbReference>
<proteinExistence type="predicted"/>
<dbReference type="SUPFAM" id="SSF63829">
    <property type="entry name" value="Calcium-dependent phosphotriesterase"/>
    <property type="match status" value="1"/>
</dbReference>
<dbReference type="Gene3D" id="3.40.50.12090">
    <property type="match status" value="1"/>
</dbReference>
<keyword evidence="2" id="KW-1185">Reference proteome</keyword>
<organism evidence="1 2">
    <name type="scientific">Herbiconiux moechotypicola</name>
    <dbReference type="NCBI Taxonomy" id="637393"/>
    <lineage>
        <taxon>Bacteria</taxon>
        <taxon>Bacillati</taxon>
        <taxon>Actinomycetota</taxon>
        <taxon>Actinomycetes</taxon>
        <taxon>Micrococcales</taxon>
        <taxon>Microbacteriaceae</taxon>
        <taxon>Herbiconiux</taxon>
    </lineage>
</organism>
<dbReference type="Proteomes" id="UP001500929">
    <property type="component" value="Unassembled WGS sequence"/>
</dbReference>
<dbReference type="Pfam" id="PF24684">
    <property type="entry name" value="Vgb_lyase"/>
    <property type="match status" value="1"/>
</dbReference>
<dbReference type="EMBL" id="BAAAQY010000002">
    <property type="protein sequence ID" value="GAA2225346.1"/>
    <property type="molecule type" value="Genomic_DNA"/>
</dbReference>
<dbReference type="Gene3D" id="2.130.10.10">
    <property type="entry name" value="YVTN repeat-like/Quinoprotein amine dehydrogenase"/>
    <property type="match status" value="1"/>
</dbReference>
<name>A0ABN3DAA9_9MICO</name>
<dbReference type="InterPro" id="IPR015943">
    <property type="entry name" value="WD40/YVTN_repeat-like_dom_sf"/>
</dbReference>
<dbReference type="Pfam" id="PF04122">
    <property type="entry name" value="CW_binding_2"/>
    <property type="match status" value="3"/>
</dbReference>
<accession>A0ABN3DAA9</accession>
<dbReference type="PANTHER" id="PTHR30032">
    <property type="entry name" value="N-ACETYLMURAMOYL-L-ALANINE AMIDASE-RELATED"/>
    <property type="match status" value="1"/>
</dbReference>
<reference evidence="1 2" key="1">
    <citation type="journal article" date="2019" name="Int. J. Syst. Evol. Microbiol.">
        <title>The Global Catalogue of Microorganisms (GCM) 10K type strain sequencing project: providing services to taxonomists for standard genome sequencing and annotation.</title>
        <authorList>
            <consortium name="The Broad Institute Genomics Platform"/>
            <consortium name="The Broad Institute Genome Sequencing Center for Infectious Disease"/>
            <person name="Wu L."/>
            <person name="Ma J."/>
        </authorList>
    </citation>
    <scope>NUCLEOTIDE SEQUENCE [LARGE SCALE GENOMIC DNA]</scope>
    <source>
        <strain evidence="1 2">JCM 16117</strain>
    </source>
</reference>
<evidence type="ECO:0000313" key="1">
    <source>
        <dbReference type="EMBL" id="GAA2225346.1"/>
    </source>
</evidence>
<protein>
    <recommendedName>
        <fullName evidence="3">Cell wall-binding repeat-containing protein</fullName>
    </recommendedName>
</protein>
<sequence>MSRTLWRTLLASTVVAAVGSVGALVVPTSVSAEEARLGPIDPGSRLVEFDLPNTSSLPTDIEAGADGSVWVSMFAEKAVVHLDRDGRLIAKAPLTGMVTSLATDHEGGVWGVELLANYIVHVTADHLAIEYTLRPDGAFPTGIWDGGDQVYFTQPGAGGIGILTESTGTITEHPIAGSVTPSGISGLDDQVWVTDPNAERVWMLDRAGAVLPGGPRSEAYLEARLTGIESGQPKAIYYTERSAGLVTSASRTALFNARGSLKGIVQIGGTFWSADAVSNTILYLGSRNWGEYVLPSPNSGITALTVTEGRFLWALEKRTGRLARLDTLVGVEMMRKGGTDRYEAASVIGEDDLAASGTAYLVSGEKFADALSAGATAAAEGAPILLTRGTELPAVVRAQLSRLKPRKIVVVGGPSSVSEGVLAAVRAAVPGADLTRVSGADRYEVSRTLVRSMDLPDGDVGLYLANGQNYPDALSSTPAAVHLGTGVLLIDGSKPLLSDADLAIVKSRVTRGKYVKIVGGELSVSSGIEAQLRGVVLVQRIAGPDRYAVSAAVNEDAFDEAGLHSLSPSSGSSAYLASGENFPDALAGGAAAAISDSPLFLARRACVPEAALERIASQGVELGVILGGVNTLSERIESLTSCG</sequence>